<evidence type="ECO:0000313" key="6">
    <source>
        <dbReference type="EMBL" id="APG06172.1"/>
    </source>
</evidence>
<keyword evidence="4" id="KW-1133">Transmembrane helix</keyword>
<comment type="similarity">
    <text evidence="2">Belongs to the GtrA family.</text>
</comment>
<dbReference type="KEGG" id="lrz:BJI69_21200"/>
<evidence type="ECO:0000256" key="4">
    <source>
        <dbReference type="ARBA" id="ARBA00022989"/>
    </source>
</evidence>
<keyword evidence="5" id="KW-0472">Membrane</keyword>
<organism evidence="6 7">
    <name type="scientific">Luteibacter rhizovicinus DSM 16549</name>
    <dbReference type="NCBI Taxonomy" id="1440763"/>
    <lineage>
        <taxon>Bacteria</taxon>
        <taxon>Pseudomonadati</taxon>
        <taxon>Pseudomonadota</taxon>
        <taxon>Gammaproteobacteria</taxon>
        <taxon>Lysobacterales</taxon>
        <taxon>Rhodanobacteraceae</taxon>
        <taxon>Luteibacter</taxon>
    </lineage>
</organism>
<dbReference type="EMBL" id="CP017480">
    <property type="protein sequence ID" value="APG06172.1"/>
    <property type="molecule type" value="Genomic_DNA"/>
</dbReference>
<sequence>MSPLRREVALFAVGGLLGFIVDAGIAQGLVGLAGWSVYTARVVSFLSAATVTWWWNRNHTFAQRDSGRSQGAEWIRWMGLMAVGALINNGVYVLAFQLFPALREWPAVAVAAGSVAGSVANFVFARTLLFGAAKTPA</sequence>
<evidence type="ECO:0000256" key="5">
    <source>
        <dbReference type="ARBA" id="ARBA00023136"/>
    </source>
</evidence>
<keyword evidence="3" id="KW-0812">Transmembrane</keyword>
<accession>A0A0G9H5J4</accession>
<reference evidence="7" key="1">
    <citation type="submission" date="2016-09" db="EMBL/GenBank/DDBJ databases">
        <authorList>
            <person name="Lysoe E."/>
        </authorList>
    </citation>
    <scope>NUCLEOTIDE SEQUENCE [LARGE SCALE GENOMIC DNA]</scope>
    <source>
        <strain evidence="7">LJ96T</strain>
    </source>
</reference>
<dbReference type="AlphaFoldDB" id="A0A0G9H5J4"/>
<evidence type="ECO:0000313" key="7">
    <source>
        <dbReference type="Proteomes" id="UP000182987"/>
    </source>
</evidence>
<dbReference type="GO" id="GO:0005886">
    <property type="term" value="C:plasma membrane"/>
    <property type="evidence" value="ECO:0007669"/>
    <property type="project" value="TreeGrafter"/>
</dbReference>
<dbReference type="OrthoDB" id="7926501at2"/>
<gene>
    <name evidence="6" type="ORF">BJI69_21200</name>
</gene>
<evidence type="ECO:0000256" key="3">
    <source>
        <dbReference type="ARBA" id="ARBA00022692"/>
    </source>
</evidence>
<evidence type="ECO:0000256" key="1">
    <source>
        <dbReference type="ARBA" id="ARBA00004141"/>
    </source>
</evidence>
<dbReference type="GO" id="GO:0000271">
    <property type="term" value="P:polysaccharide biosynthetic process"/>
    <property type="evidence" value="ECO:0007669"/>
    <property type="project" value="InterPro"/>
</dbReference>
<proteinExistence type="inferred from homology"/>
<dbReference type="PANTHER" id="PTHR38459">
    <property type="entry name" value="PROPHAGE BACTOPRENOL-LINKED GLUCOSE TRANSLOCASE HOMOLOG"/>
    <property type="match status" value="1"/>
</dbReference>
<dbReference type="RefSeq" id="WP_046969097.1">
    <property type="nucleotide sequence ID" value="NZ_CP017480.1"/>
</dbReference>
<keyword evidence="7" id="KW-1185">Reference proteome</keyword>
<dbReference type="Proteomes" id="UP000182987">
    <property type="component" value="Chromosome"/>
</dbReference>
<comment type="subcellular location">
    <subcellularLocation>
        <location evidence="1">Membrane</location>
        <topology evidence="1">Multi-pass membrane protein</topology>
    </subcellularLocation>
</comment>
<evidence type="ECO:0000256" key="2">
    <source>
        <dbReference type="ARBA" id="ARBA00009399"/>
    </source>
</evidence>
<name>A0A0G9H5J4_9GAMM</name>
<dbReference type="PATRIC" id="fig|1440763.5.peg.3682"/>
<dbReference type="STRING" id="1440763.BJI69_21200"/>
<dbReference type="Pfam" id="PF04138">
    <property type="entry name" value="GtrA_DPMS_TM"/>
    <property type="match status" value="1"/>
</dbReference>
<dbReference type="InterPro" id="IPR007267">
    <property type="entry name" value="GtrA_DPMS_TM"/>
</dbReference>
<dbReference type="PANTHER" id="PTHR38459:SF6">
    <property type="entry name" value="ARABINOGALACTAN BIOSYNTHESIS RECRUITING PROTEIN RV3789"/>
    <property type="match status" value="1"/>
</dbReference>
<protein>
    <submittedName>
        <fullName evidence="6">Uncharacterized protein</fullName>
    </submittedName>
</protein>
<dbReference type="InterPro" id="IPR051401">
    <property type="entry name" value="GtrA_CellWall_Glycosyl"/>
</dbReference>